<dbReference type="InterPro" id="IPR010273">
    <property type="entry name" value="DUF881"/>
</dbReference>
<sequence length="297" mass="32094">MPETRGPGRGTAARGDTSTLPPRVTMPLLTLITQQSLDEDYLHVAERRPPGELPPSRRRPRRTAAVVVAVFGVLVTTAAIQTSADADLDQAGRTSLIRQITDERASLSRLQDRIERVRDQDTAADAALSQLTDTTVDALSRLRRLQIRTGYLPVQGEGVRIEVADAPPGGESIQDIDLRKLVNGLWQAGAEAIAINGQRLTVLTTIRNSGPVINVNSRPLAAPYVVEAIGDTRTLQADLLATESGVAFASLANQYGWVVTRQNEQSVALPAAPTKLLRHTEILTSDVPRPDLEETTP</sequence>
<evidence type="ECO:0000313" key="2">
    <source>
        <dbReference type="EMBL" id="CAB4717187.1"/>
    </source>
</evidence>
<reference evidence="2" key="1">
    <citation type="submission" date="2020-05" db="EMBL/GenBank/DDBJ databases">
        <authorList>
            <person name="Chiriac C."/>
            <person name="Salcher M."/>
            <person name="Ghai R."/>
            <person name="Kavagutti S V."/>
        </authorList>
    </citation>
    <scope>NUCLEOTIDE SEQUENCE</scope>
</reference>
<name>A0A6J6R099_9ZZZZ</name>
<gene>
    <name evidence="2" type="ORF">UFOPK2579_01757</name>
</gene>
<dbReference type="PANTHER" id="PTHR37313:SF1">
    <property type="entry name" value="UPF0749 PROTEIN RV1823"/>
    <property type="match status" value="1"/>
</dbReference>
<dbReference type="Pfam" id="PF05949">
    <property type="entry name" value="DUF881"/>
    <property type="match status" value="1"/>
</dbReference>
<organism evidence="2">
    <name type="scientific">freshwater metagenome</name>
    <dbReference type="NCBI Taxonomy" id="449393"/>
    <lineage>
        <taxon>unclassified sequences</taxon>
        <taxon>metagenomes</taxon>
        <taxon>ecological metagenomes</taxon>
    </lineage>
</organism>
<evidence type="ECO:0000256" key="1">
    <source>
        <dbReference type="SAM" id="MobiDB-lite"/>
    </source>
</evidence>
<dbReference type="PANTHER" id="PTHR37313">
    <property type="entry name" value="UPF0749 PROTEIN RV1825"/>
    <property type="match status" value="1"/>
</dbReference>
<proteinExistence type="predicted"/>
<dbReference type="AlphaFoldDB" id="A0A6J6R099"/>
<dbReference type="GO" id="GO:0005886">
    <property type="term" value="C:plasma membrane"/>
    <property type="evidence" value="ECO:0007669"/>
    <property type="project" value="TreeGrafter"/>
</dbReference>
<dbReference type="EMBL" id="CAEZXR010000216">
    <property type="protein sequence ID" value="CAB4717187.1"/>
    <property type="molecule type" value="Genomic_DNA"/>
</dbReference>
<protein>
    <submittedName>
        <fullName evidence="2">Unannotated protein</fullName>
    </submittedName>
</protein>
<accession>A0A6J6R099</accession>
<feature type="region of interest" description="Disordered" evidence="1">
    <location>
        <begin position="1"/>
        <end position="24"/>
    </location>
</feature>
<dbReference type="Gene3D" id="3.30.70.1880">
    <property type="entry name" value="Protein of unknown function DUF881"/>
    <property type="match status" value="1"/>
</dbReference>